<feature type="non-terminal residue" evidence="1">
    <location>
        <position position="1"/>
    </location>
</feature>
<accession>A0A0F8XW04</accession>
<dbReference type="EMBL" id="LAZR01056918">
    <property type="protein sequence ID" value="KKK73148.1"/>
    <property type="molecule type" value="Genomic_DNA"/>
</dbReference>
<sequence>TGTTLKSTVVTSSLTSLGTQAQALDMGTQNITNVGTYSGGAITVDGVAEALRFTRGTGTVGFFIDLNADLLTIRAANDILLNDAGGNVAVGIAGAKATLHIKLAATSWEDALLLEHNSGNTGWNIHPENNATNDLWFGYNADTSVALTSQSATAVLKLLGTTGAALFTGAVSMGALTSSGIAIESGSPVLTLKDTNNVLGDANYQSYIRGMDSADAQAWWLGDGSSGVKQASFYAVTGYKLGLYSNDTLVLMLSDSSTLATFSGAVSMGALTATTAQLSKSTGGETLALNDSGAATATDANAWMVFEYNGTEMGRIGHLSTGSQIFTIKNTLNSTVRITANTESYDFNSNSTVNFGTASLGMGALTASGIVHAQGGKLEVGTAASGG</sequence>
<name>A0A0F8XW04_9ZZZZ</name>
<proteinExistence type="predicted"/>
<feature type="non-terminal residue" evidence="1">
    <location>
        <position position="387"/>
    </location>
</feature>
<gene>
    <name evidence="1" type="ORF">LCGC14_2896740</name>
</gene>
<evidence type="ECO:0000313" key="1">
    <source>
        <dbReference type="EMBL" id="KKK73148.1"/>
    </source>
</evidence>
<organism evidence="1">
    <name type="scientific">marine sediment metagenome</name>
    <dbReference type="NCBI Taxonomy" id="412755"/>
    <lineage>
        <taxon>unclassified sequences</taxon>
        <taxon>metagenomes</taxon>
        <taxon>ecological metagenomes</taxon>
    </lineage>
</organism>
<reference evidence="1" key="1">
    <citation type="journal article" date="2015" name="Nature">
        <title>Complex archaea that bridge the gap between prokaryotes and eukaryotes.</title>
        <authorList>
            <person name="Spang A."/>
            <person name="Saw J.H."/>
            <person name="Jorgensen S.L."/>
            <person name="Zaremba-Niedzwiedzka K."/>
            <person name="Martijn J."/>
            <person name="Lind A.E."/>
            <person name="van Eijk R."/>
            <person name="Schleper C."/>
            <person name="Guy L."/>
            <person name="Ettema T.J."/>
        </authorList>
    </citation>
    <scope>NUCLEOTIDE SEQUENCE</scope>
</reference>
<dbReference type="AlphaFoldDB" id="A0A0F8XW04"/>
<comment type="caution">
    <text evidence="1">The sequence shown here is derived from an EMBL/GenBank/DDBJ whole genome shotgun (WGS) entry which is preliminary data.</text>
</comment>
<protein>
    <submittedName>
        <fullName evidence="1">Uncharacterized protein</fullName>
    </submittedName>
</protein>